<dbReference type="GO" id="GO:0009089">
    <property type="term" value="P:lysine biosynthetic process via diaminopimelate"/>
    <property type="evidence" value="ECO:0007669"/>
    <property type="project" value="UniProtKB-UniRule"/>
</dbReference>
<dbReference type="PANTHER" id="PTHR43727:SF2">
    <property type="entry name" value="GROUP IV DECARBOXYLASE"/>
    <property type="match status" value="1"/>
</dbReference>
<protein>
    <recommendedName>
        <fullName evidence="11 12">Diaminopimelate decarboxylase</fullName>
        <shortName evidence="12">DAP decarboxylase</shortName>
        <shortName evidence="12">DAPDC</shortName>
        <ecNumber evidence="10 12">4.1.1.20</ecNumber>
    </recommendedName>
</protein>
<proteinExistence type="inferred from homology"/>
<comment type="caution">
    <text evidence="16">The sequence shown here is derived from an EMBL/GenBank/DDBJ whole genome shotgun (WGS) entry which is preliminary data.</text>
</comment>
<dbReference type="AlphaFoldDB" id="A0A2P6AUV9"/>
<name>A0A2P6AUV9_9GAMM</name>
<evidence type="ECO:0000313" key="16">
    <source>
        <dbReference type="EMBL" id="PQA51805.1"/>
    </source>
</evidence>
<dbReference type="NCBIfam" id="TIGR01048">
    <property type="entry name" value="lysA"/>
    <property type="match status" value="1"/>
</dbReference>
<comment type="pathway">
    <text evidence="8 12 14">Amino-acid biosynthesis; L-lysine biosynthesis via DAP pathway; L-lysine from DL-2,6-diaminopimelate: step 1/1.</text>
</comment>
<dbReference type="CDD" id="cd06828">
    <property type="entry name" value="PLPDE_III_DapDC"/>
    <property type="match status" value="1"/>
</dbReference>
<feature type="binding site" evidence="12">
    <location>
        <position position="312"/>
    </location>
    <ligand>
        <name>substrate</name>
    </ligand>
</feature>
<evidence type="ECO:0000256" key="10">
    <source>
        <dbReference type="ARBA" id="ARBA00066427"/>
    </source>
</evidence>
<dbReference type="PRINTS" id="PR01179">
    <property type="entry name" value="ODADCRBXLASE"/>
</dbReference>
<dbReference type="EC" id="4.1.1.20" evidence="10 12"/>
<evidence type="ECO:0000256" key="5">
    <source>
        <dbReference type="ARBA" id="ARBA00023154"/>
    </source>
</evidence>
<comment type="function">
    <text evidence="12">Specifically catalyzes the decarboxylation of meso-diaminopimelate (meso-DAP) to L-lysine.</text>
</comment>
<feature type="modified residue" description="N6-(pyridoxal phosphate)lysine" evidence="12 13">
    <location>
        <position position="60"/>
    </location>
</feature>
<evidence type="ECO:0000256" key="11">
    <source>
        <dbReference type="ARBA" id="ARBA00074972"/>
    </source>
</evidence>
<dbReference type="PROSITE" id="PS00878">
    <property type="entry name" value="ODR_DC_2_1"/>
    <property type="match status" value="1"/>
</dbReference>
<dbReference type="InterPro" id="IPR022653">
    <property type="entry name" value="De-COase2_pyr-phos_BS"/>
</dbReference>
<evidence type="ECO:0000256" key="2">
    <source>
        <dbReference type="ARBA" id="ARBA00022605"/>
    </source>
</evidence>
<feature type="binding site" evidence="12">
    <location>
        <position position="239"/>
    </location>
    <ligand>
        <name>pyridoxal 5'-phosphate</name>
        <dbReference type="ChEBI" id="CHEBI:597326"/>
    </ligand>
</feature>
<sequence>MSTLNLRNNTLHLEQLPLTDLAARFGTPLYLYSRATLEANYLAFDRAFADVPHQVCFAVKANSNIAVLNVLARLGAGFDIVSGGELERVLAAGGDPAKVVFSGLGKSEAEMQRALELGIACFNVESEAELDRLNAVAARLGKRAPVSLRVNPDVDAQTHPYISTGLKENKFGVDIERAPAVYRRMVELGHLDPVGIDCHIGSQLTTTTPFSDALDRVLAMIDRLAADGIALHHIDIGGGLGVRYRDETPPTPADYAAVLLPRLQARGLKVYMEPGRAISATAGVLLTRVEFLKPTEHKDFAIIDAAMNDLIRPALYDAWMDIVPVTPHSDDTPERSYDIVGPVCETGDFLGKQRPLRLRAGDLLAVTGAGAYGFVMSSNYNTRGRAAEVIVDGDQAWQVRRRETVADLLALESLLP</sequence>
<dbReference type="InterPro" id="IPR002986">
    <property type="entry name" value="DAP_deCOOHase_LysA"/>
</dbReference>
<feature type="binding site" evidence="12">
    <location>
        <begin position="273"/>
        <end position="276"/>
    </location>
    <ligand>
        <name>pyridoxal 5'-phosphate</name>
        <dbReference type="ChEBI" id="CHEBI:597326"/>
    </ligand>
</feature>
<keyword evidence="4 12" id="KW-0663">Pyridoxal phosphate</keyword>
<dbReference type="Pfam" id="PF02784">
    <property type="entry name" value="Orn_Arg_deC_N"/>
    <property type="match status" value="1"/>
</dbReference>
<comment type="catalytic activity">
    <reaction evidence="7 12 14">
        <text>meso-2,6-diaminopimelate + H(+) = L-lysine + CO2</text>
        <dbReference type="Rhea" id="RHEA:15101"/>
        <dbReference type="ChEBI" id="CHEBI:15378"/>
        <dbReference type="ChEBI" id="CHEBI:16526"/>
        <dbReference type="ChEBI" id="CHEBI:32551"/>
        <dbReference type="ChEBI" id="CHEBI:57791"/>
        <dbReference type="EC" id="4.1.1.20"/>
    </reaction>
</comment>
<dbReference type="HAMAP" id="MF_02120">
    <property type="entry name" value="LysA"/>
    <property type="match status" value="1"/>
</dbReference>
<evidence type="ECO:0000256" key="4">
    <source>
        <dbReference type="ARBA" id="ARBA00022898"/>
    </source>
</evidence>
<dbReference type="Gene3D" id="2.40.37.10">
    <property type="entry name" value="Lyase, Ornithine Decarboxylase, Chain A, domain 1"/>
    <property type="match status" value="1"/>
</dbReference>
<evidence type="ECO:0000256" key="14">
    <source>
        <dbReference type="RuleBase" id="RU003738"/>
    </source>
</evidence>
<feature type="binding site" evidence="12">
    <location>
        <position position="316"/>
    </location>
    <ligand>
        <name>substrate</name>
    </ligand>
</feature>
<comment type="similarity">
    <text evidence="9 12">Belongs to the Orn/Lys/Arg decarboxylase class-II family. LysA subfamily.</text>
</comment>
<feature type="binding site" evidence="12">
    <location>
        <position position="372"/>
    </location>
    <ligand>
        <name>pyridoxal 5'-phosphate</name>
        <dbReference type="ChEBI" id="CHEBI:597326"/>
    </ligand>
</feature>
<dbReference type="EMBL" id="PTQZ01000010">
    <property type="protein sequence ID" value="PQA51805.1"/>
    <property type="molecule type" value="Genomic_DNA"/>
</dbReference>
<dbReference type="OrthoDB" id="9802241at2"/>
<dbReference type="Gene3D" id="3.20.20.10">
    <property type="entry name" value="Alanine racemase"/>
    <property type="match status" value="1"/>
</dbReference>
<evidence type="ECO:0000256" key="12">
    <source>
        <dbReference type="HAMAP-Rule" id="MF_02120"/>
    </source>
</evidence>
<gene>
    <name evidence="12 16" type="primary">lysA</name>
    <name evidence="16" type="ORF">C5O18_01130</name>
</gene>
<dbReference type="FunFam" id="2.40.37.10:FF:000003">
    <property type="entry name" value="Diaminopimelate decarboxylase"/>
    <property type="match status" value="1"/>
</dbReference>
<dbReference type="FunFam" id="3.20.20.10:FF:000003">
    <property type="entry name" value="Diaminopimelate decarboxylase"/>
    <property type="match status" value="1"/>
</dbReference>
<keyword evidence="5 12" id="KW-0457">Lysine biosynthesis</keyword>
<feature type="binding site" evidence="12">
    <location>
        <position position="372"/>
    </location>
    <ligand>
        <name>substrate</name>
    </ligand>
</feature>
<dbReference type="SUPFAM" id="SSF51419">
    <property type="entry name" value="PLP-binding barrel"/>
    <property type="match status" value="1"/>
</dbReference>
<dbReference type="InterPro" id="IPR009006">
    <property type="entry name" value="Ala_racemase/Decarboxylase_C"/>
</dbReference>
<feature type="binding site" evidence="12">
    <location>
        <position position="276"/>
    </location>
    <ligand>
        <name>substrate</name>
    </ligand>
</feature>
<evidence type="ECO:0000256" key="13">
    <source>
        <dbReference type="PIRSR" id="PIRSR600183-50"/>
    </source>
</evidence>
<dbReference type="Proteomes" id="UP000243900">
    <property type="component" value="Unassembled WGS sequence"/>
</dbReference>
<dbReference type="InterPro" id="IPR022644">
    <property type="entry name" value="De-COase2_N"/>
</dbReference>
<evidence type="ECO:0000259" key="15">
    <source>
        <dbReference type="Pfam" id="PF02784"/>
    </source>
</evidence>
<keyword evidence="2 12" id="KW-0028">Amino-acid biosynthesis</keyword>
<evidence type="ECO:0000256" key="6">
    <source>
        <dbReference type="ARBA" id="ARBA00023239"/>
    </source>
</evidence>
<feature type="domain" description="Orn/DAP/Arg decarboxylase 2 N-terminal" evidence="15">
    <location>
        <begin position="35"/>
        <end position="280"/>
    </location>
</feature>
<comment type="subunit">
    <text evidence="12">Homodimer.</text>
</comment>
<dbReference type="GO" id="GO:0030170">
    <property type="term" value="F:pyridoxal phosphate binding"/>
    <property type="evidence" value="ECO:0007669"/>
    <property type="project" value="UniProtKB-UniRule"/>
</dbReference>
<dbReference type="PRINTS" id="PR01181">
    <property type="entry name" value="DAPDCRBXLASE"/>
</dbReference>
<keyword evidence="3 12" id="KW-0210">Decarboxylase</keyword>
<dbReference type="PANTHER" id="PTHR43727">
    <property type="entry name" value="DIAMINOPIMELATE DECARBOXYLASE"/>
    <property type="match status" value="1"/>
</dbReference>
<feature type="binding site" evidence="12">
    <location>
        <position position="345"/>
    </location>
    <ligand>
        <name>substrate</name>
    </ligand>
</feature>
<dbReference type="GO" id="GO:0008836">
    <property type="term" value="F:diaminopimelate decarboxylase activity"/>
    <property type="evidence" value="ECO:0007669"/>
    <property type="project" value="UniProtKB-UniRule"/>
</dbReference>
<dbReference type="InterPro" id="IPR029066">
    <property type="entry name" value="PLP-binding_barrel"/>
</dbReference>
<dbReference type="RefSeq" id="WP_105191047.1">
    <property type="nucleotide sequence ID" value="NZ_PTQZ01000010.1"/>
</dbReference>
<comment type="cofactor">
    <cofactor evidence="1 12 13 14">
        <name>pyridoxal 5'-phosphate</name>
        <dbReference type="ChEBI" id="CHEBI:597326"/>
    </cofactor>
</comment>
<evidence type="ECO:0000256" key="3">
    <source>
        <dbReference type="ARBA" id="ARBA00022793"/>
    </source>
</evidence>
<accession>A0A2P6AUV9</accession>
<reference evidence="17" key="1">
    <citation type="submission" date="2018-02" db="EMBL/GenBank/DDBJ databases">
        <title>Genome sequencing of Solimonas sp. HR-BB.</title>
        <authorList>
            <person name="Lee Y."/>
            <person name="Jeon C.O."/>
        </authorList>
    </citation>
    <scope>NUCLEOTIDE SEQUENCE [LARGE SCALE GENOMIC DNA]</scope>
    <source>
        <strain evidence="17">HR-E</strain>
    </source>
</reference>
<evidence type="ECO:0000256" key="8">
    <source>
        <dbReference type="ARBA" id="ARBA00060643"/>
    </source>
</evidence>
<feature type="active site" description="Proton donor" evidence="13">
    <location>
        <position position="344"/>
    </location>
</feature>
<evidence type="ECO:0000313" key="17">
    <source>
        <dbReference type="Proteomes" id="UP000243900"/>
    </source>
</evidence>
<dbReference type="SUPFAM" id="SSF50621">
    <property type="entry name" value="Alanine racemase C-terminal domain-like"/>
    <property type="match status" value="1"/>
</dbReference>
<dbReference type="UniPathway" id="UPA00034">
    <property type="reaction ID" value="UER00027"/>
</dbReference>
<evidence type="ECO:0000256" key="9">
    <source>
        <dbReference type="ARBA" id="ARBA00060983"/>
    </source>
</evidence>
<keyword evidence="17" id="KW-1185">Reference proteome</keyword>
<keyword evidence="6 12" id="KW-0456">Lyase</keyword>
<evidence type="ECO:0000256" key="1">
    <source>
        <dbReference type="ARBA" id="ARBA00001933"/>
    </source>
</evidence>
<evidence type="ECO:0000256" key="7">
    <source>
        <dbReference type="ARBA" id="ARBA00050464"/>
    </source>
</evidence>
<organism evidence="16 17">
    <name type="scientific">Amnimonas aquatica</name>
    <dbReference type="NCBI Taxonomy" id="2094561"/>
    <lineage>
        <taxon>Bacteria</taxon>
        <taxon>Pseudomonadati</taxon>
        <taxon>Pseudomonadota</taxon>
        <taxon>Gammaproteobacteria</taxon>
        <taxon>Moraxellales</taxon>
        <taxon>Moraxellaceae</taxon>
        <taxon>Amnimonas</taxon>
    </lineage>
</organism>
<dbReference type="InterPro" id="IPR000183">
    <property type="entry name" value="Orn/DAP/Arg_de-COase"/>
</dbReference>